<proteinExistence type="predicted"/>
<accession>A0AAV9FKI3</accession>
<evidence type="ECO:0000313" key="2">
    <source>
        <dbReference type="Proteomes" id="UP001180020"/>
    </source>
</evidence>
<reference evidence="1" key="1">
    <citation type="journal article" date="2023" name="Nat. Commun.">
        <title>Diploid and tetraploid genomes of Acorus and the evolution of monocots.</title>
        <authorList>
            <person name="Ma L."/>
            <person name="Liu K.W."/>
            <person name="Li Z."/>
            <person name="Hsiao Y.Y."/>
            <person name="Qi Y."/>
            <person name="Fu T."/>
            <person name="Tang G.D."/>
            <person name="Zhang D."/>
            <person name="Sun W.H."/>
            <person name="Liu D.K."/>
            <person name="Li Y."/>
            <person name="Chen G.Z."/>
            <person name="Liu X.D."/>
            <person name="Liao X.Y."/>
            <person name="Jiang Y.T."/>
            <person name="Yu X."/>
            <person name="Hao Y."/>
            <person name="Huang J."/>
            <person name="Zhao X.W."/>
            <person name="Ke S."/>
            <person name="Chen Y.Y."/>
            <person name="Wu W.L."/>
            <person name="Hsu J.L."/>
            <person name="Lin Y.F."/>
            <person name="Huang M.D."/>
            <person name="Li C.Y."/>
            <person name="Huang L."/>
            <person name="Wang Z.W."/>
            <person name="Zhao X."/>
            <person name="Zhong W.Y."/>
            <person name="Peng D.H."/>
            <person name="Ahmad S."/>
            <person name="Lan S."/>
            <person name="Zhang J.S."/>
            <person name="Tsai W.C."/>
            <person name="Van de Peer Y."/>
            <person name="Liu Z.J."/>
        </authorList>
    </citation>
    <scope>NUCLEOTIDE SEQUENCE</scope>
    <source>
        <strain evidence="1">CP</strain>
    </source>
</reference>
<reference evidence="1" key="2">
    <citation type="submission" date="2023-06" db="EMBL/GenBank/DDBJ databases">
        <authorList>
            <person name="Ma L."/>
            <person name="Liu K.-W."/>
            <person name="Li Z."/>
            <person name="Hsiao Y.-Y."/>
            <person name="Qi Y."/>
            <person name="Fu T."/>
            <person name="Tang G."/>
            <person name="Zhang D."/>
            <person name="Sun W.-H."/>
            <person name="Liu D.-K."/>
            <person name="Li Y."/>
            <person name="Chen G.-Z."/>
            <person name="Liu X.-D."/>
            <person name="Liao X.-Y."/>
            <person name="Jiang Y.-T."/>
            <person name="Yu X."/>
            <person name="Hao Y."/>
            <person name="Huang J."/>
            <person name="Zhao X.-W."/>
            <person name="Ke S."/>
            <person name="Chen Y.-Y."/>
            <person name="Wu W.-L."/>
            <person name="Hsu J.-L."/>
            <person name="Lin Y.-F."/>
            <person name="Huang M.-D."/>
            <person name="Li C.-Y."/>
            <person name="Huang L."/>
            <person name="Wang Z.-W."/>
            <person name="Zhao X."/>
            <person name="Zhong W.-Y."/>
            <person name="Peng D.-H."/>
            <person name="Ahmad S."/>
            <person name="Lan S."/>
            <person name="Zhang J.-S."/>
            <person name="Tsai W.-C."/>
            <person name="Van De Peer Y."/>
            <person name="Liu Z.-J."/>
        </authorList>
    </citation>
    <scope>NUCLEOTIDE SEQUENCE</scope>
    <source>
        <strain evidence="1">CP</strain>
        <tissue evidence="1">Leaves</tissue>
    </source>
</reference>
<gene>
    <name evidence="1" type="primary">COI1</name>
    <name evidence="1" type="ORF">QJS10_CPA01g02592</name>
</gene>
<protein>
    <submittedName>
        <fullName evidence="1">Coronatine-insensitive protein 1</fullName>
    </submittedName>
</protein>
<dbReference type="Proteomes" id="UP001180020">
    <property type="component" value="Unassembled WGS sequence"/>
</dbReference>
<keyword evidence="2" id="KW-1185">Reference proteome</keyword>
<organism evidence="1 2">
    <name type="scientific">Acorus calamus</name>
    <name type="common">Sweet flag</name>
    <dbReference type="NCBI Taxonomy" id="4465"/>
    <lineage>
        <taxon>Eukaryota</taxon>
        <taxon>Viridiplantae</taxon>
        <taxon>Streptophyta</taxon>
        <taxon>Embryophyta</taxon>
        <taxon>Tracheophyta</taxon>
        <taxon>Spermatophyta</taxon>
        <taxon>Magnoliopsida</taxon>
        <taxon>Liliopsida</taxon>
        <taxon>Acoraceae</taxon>
        <taxon>Acorus</taxon>
    </lineage>
</organism>
<evidence type="ECO:0000313" key="1">
    <source>
        <dbReference type="EMBL" id="KAK1325428.1"/>
    </source>
</evidence>
<dbReference type="EMBL" id="JAUJYO010000001">
    <property type="protein sequence ID" value="KAK1325428.1"/>
    <property type="molecule type" value="Genomic_DNA"/>
</dbReference>
<dbReference type="AlphaFoldDB" id="A0AAV9FKI3"/>
<comment type="caution">
    <text evidence="1">The sequence shown here is derived from an EMBL/GenBank/DDBJ whole genome shotgun (WGS) entry which is preliminary data.</text>
</comment>
<name>A0AAV9FKI3_ACOCL</name>
<sequence length="58" mass="7099">MFRRWYQMGTLTQKHITIAPCYSTSPDRLRRRFMRLSSNRCSEEEMEVRMIVERGDEI</sequence>